<gene>
    <name evidence="3" type="primary">mad3</name>
    <name evidence="2" type="ORF">SJAG_04699</name>
</gene>
<dbReference type="InterPro" id="IPR013212">
    <property type="entry name" value="Mad3/Bub1_I"/>
</dbReference>
<dbReference type="FunFam" id="1.25.40.430:FF:000003">
    <property type="entry name" value="Checkpoint serine/threonine-protein kinase BUB1"/>
    <property type="match status" value="1"/>
</dbReference>
<keyword evidence="4" id="KW-1185">Reference proteome</keyword>
<dbReference type="VEuPathDB" id="FungiDB:SJAG_04699"/>
<dbReference type="GO" id="GO:0051754">
    <property type="term" value="P:meiotic sister chromatid cohesion, centromeric"/>
    <property type="evidence" value="ECO:0000318"/>
    <property type="project" value="GO_Central"/>
</dbReference>
<dbReference type="PROSITE" id="PS51489">
    <property type="entry name" value="BUB1_N"/>
    <property type="match status" value="1"/>
</dbReference>
<dbReference type="GO" id="GO:0007094">
    <property type="term" value="P:mitotic spindle assembly checkpoint signaling"/>
    <property type="evidence" value="ECO:0000318"/>
    <property type="project" value="GO_Central"/>
</dbReference>
<name>B6K7I7_SCHJY</name>
<dbReference type="RefSeq" id="XP_002175784.1">
    <property type="nucleotide sequence ID" value="XM_002175748.2"/>
</dbReference>
<dbReference type="GO" id="GO:0000776">
    <property type="term" value="C:kinetochore"/>
    <property type="evidence" value="ECO:0000318"/>
    <property type="project" value="GO_Central"/>
</dbReference>
<dbReference type="GO" id="GO:0010997">
    <property type="term" value="F:anaphase-promoting complex binding"/>
    <property type="evidence" value="ECO:0007669"/>
    <property type="project" value="EnsemblFungi"/>
</dbReference>
<dbReference type="SUPFAM" id="SSF48452">
    <property type="entry name" value="TPR-like"/>
    <property type="match status" value="1"/>
</dbReference>
<dbReference type="GO" id="GO:0004672">
    <property type="term" value="F:protein kinase activity"/>
    <property type="evidence" value="ECO:0000318"/>
    <property type="project" value="GO_Central"/>
</dbReference>
<sequence>MSGSKIVNIETIEFQKENIEPRREGHRARALEKAFTRDPSESAIKDIEATKQSYEEAIQNTGTTDDPLEPWLKYIQWTLETFPQGDSNVSEFVRLLERCTQHFLKDPLYQNDIRYLKVWLRYAPYTNDPAELFSFLEVHKIGLQFSIYYEEYANYFESKGLYAKALSIYNRGQERHARPALRFEERRREFLYRCMEKAPDCLKEQTLPETALQIKFENTLSLGSDSSSSSTLSSHAAAHFRKPVQKRITVFSDASGDPSSTLDTAWEQFGSRAVRRKENTISATPWVGVTLPIKSRKSTTSHKLHVYRDEQIPLQQTLPPTMEEDAKSGVNFAFHVHDCYPQGPHGIELSPEEVRAKKYITF</sequence>
<dbReference type="Proteomes" id="UP000001744">
    <property type="component" value="Unassembled WGS sequence"/>
</dbReference>
<dbReference type="Gene3D" id="1.25.40.430">
    <property type="match status" value="1"/>
</dbReference>
<accession>B6K7I7</accession>
<dbReference type="SMART" id="SM00777">
    <property type="entry name" value="Mad3_BUB1_I"/>
    <property type="match status" value="1"/>
</dbReference>
<protein>
    <submittedName>
        <fullName evidence="2">Mitotic spindle checkpoint protein Mad3</fullName>
    </submittedName>
</protein>
<proteinExistence type="predicted"/>
<dbReference type="GeneID" id="7051490"/>
<feature type="domain" description="BUB1 N-terminal" evidence="1">
    <location>
        <begin position="54"/>
        <end position="212"/>
    </location>
</feature>
<dbReference type="Pfam" id="PF08311">
    <property type="entry name" value="Mad3_BUB1_I"/>
    <property type="match status" value="1"/>
</dbReference>
<dbReference type="GO" id="GO:1990948">
    <property type="term" value="F:ubiquitin ligase inhibitor activity"/>
    <property type="evidence" value="ECO:0007669"/>
    <property type="project" value="EnsemblFungi"/>
</dbReference>
<dbReference type="PANTHER" id="PTHR14030">
    <property type="entry name" value="MITOTIC CHECKPOINT SERINE/THREONINE-PROTEIN KINASE BUB1"/>
    <property type="match status" value="1"/>
</dbReference>
<dbReference type="eggNOG" id="KOG1166">
    <property type="taxonomic scope" value="Eukaryota"/>
</dbReference>
<dbReference type="OrthoDB" id="248495at2759"/>
<dbReference type="InterPro" id="IPR015661">
    <property type="entry name" value="Bub1/Mad3"/>
</dbReference>
<dbReference type="JaponicusDB" id="SJAG_04699">
    <property type="gene designation" value="mad3"/>
</dbReference>
<dbReference type="HOGENOM" id="CLU_043742_0_0_1"/>
<evidence type="ECO:0000259" key="1">
    <source>
        <dbReference type="PROSITE" id="PS51489"/>
    </source>
</evidence>
<dbReference type="GO" id="GO:0005634">
    <property type="term" value="C:nucleus"/>
    <property type="evidence" value="ECO:0000318"/>
    <property type="project" value="GO_Central"/>
</dbReference>
<dbReference type="PANTHER" id="PTHR14030:SF4">
    <property type="entry name" value="BUB1 KINASE, ISOFORM A-RELATED"/>
    <property type="match status" value="1"/>
</dbReference>
<evidence type="ECO:0000313" key="3">
    <source>
        <dbReference type="JaponicusDB" id="SJAG_04699"/>
    </source>
</evidence>
<evidence type="ECO:0000313" key="2">
    <source>
        <dbReference type="EMBL" id="EEB09491.1"/>
    </source>
</evidence>
<dbReference type="GO" id="GO:0033597">
    <property type="term" value="C:mitotic checkpoint complex"/>
    <property type="evidence" value="ECO:0007669"/>
    <property type="project" value="EnsemblFungi"/>
</dbReference>
<reference evidence="2 4" key="1">
    <citation type="journal article" date="2011" name="Science">
        <title>Comparative functional genomics of the fission yeasts.</title>
        <authorList>
            <person name="Rhind N."/>
            <person name="Chen Z."/>
            <person name="Yassour M."/>
            <person name="Thompson D.A."/>
            <person name="Haas B.J."/>
            <person name="Habib N."/>
            <person name="Wapinski I."/>
            <person name="Roy S."/>
            <person name="Lin M.F."/>
            <person name="Heiman D.I."/>
            <person name="Young S.K."/>
            <person name="Furuya K."/>
            <person name="Guo Y."/>
            <person name="Pidoux A."/>
            <person name="Chen H.M."/>
            <person name="Robbertse B."/>
            <person name="Goldberg J.M."/>
            <person name="Aoki K."/>
            <person name="Bayne E.H."/>
            <person name="Berlin A.M."/>
            <person name="Desjardins C.A."/>
            <person name="Dobbs E."/>
            <person name="Dukaj L."/>
            <person name="Fan L."/>
            <person name="FitzGerald M.G."/>
            <person name="French C."/>
            <person name="Gujja S."/>
            <person name="Hansen K."/>
            <person name="Keifenheim D."/>
            <person name="Levin J.Z."/>
            <person name="Mosher R.A."/>
            <person name="Mueller C.A."/>
            <person name="Pfiffner J."/>
            <person name="Priest M."/>
            <person name="Russ C."/>
            <person name="Smialowska A."/>
            <person name="Swoboda P."/>
            <person name="Sykes S.M."/>
            <person name="Vaughn M."/>
            <person name="Vengrova S."/>
            <person name="Yoder R."/>
            <person name="Zeng Q."/>
            <person name="Allshire R."/>
            <person name="Baulcombe D."/>
            <person name="Birren B.W."/>
            <person name="Brown W."/>
            <person name="Ekwall K."/>
            <person name="Kellis M."/>
            <person name="Leatherwood J."/>
            <person name="Levin H."/>
            <person name="Margalit H."/>
            <person name="Martienssen R."/>
            <person name="Nieduszynski C.A."/>
            <person name="Spatafora J.W."/>
            <person name="Friedman N."/>
            <person name="Dalgaard J.Z."/>
            <person name="Baumann P."/>
            <person name="Niki H."/>
            <person name="Regev A."/>
            <person name="Nusbaum C."/>
        </authorList>
    </citation>
    <scope>NUCLEOTIDE SEQUENCE [LARGE SCALE GENOMIC DNA]</scope>
    <source>
        <strain evidence="4">yFS275 / FY16936</strain>
    </source>
</reference>
<dbReference type="OMA" id="LRIWMQY"/>
<dbReference type="InterPro" id="IPR011990">
    <property type="entry name" value="TPR-like_helical_dom_sf"/>
</dbReference>
<dbReference type="STRING" id="402676.B6K7I7"/>
<evidence type="ECO:0000313" key="4">
    <source>
        <dbReference type="Proteomes" id="UP000001744"/>
    </source>
</evidence>
<dbReference type="AlphaFoldDB" id="B6K7I7"/>
<dbReference type="EMBL" id="KE651168">
    <property type="protein sequence ID" value="EEB09491.1"/>
    <property type="molecule type" value="Genomic_DNA"/>
</dbReference>
<organism evidence="2 4">
    <name type="scientific">Schizosaccharomyces japonicus (strain yFS275 / FY16936)</name>
    <name type="common">Fission yeast</name>
    <dbReference type="NCBI Taxonomy" id="402676"/>
    <lineage>
        <taxon>Eukaryota</taxon>
        <taxon>Fungi</taxon>
        <taxon>Dikarya</taxon>
        <taxon>Ascomycota</taxon>
        <taxon>Taphrinomycotina</taxon>
        <taxon>Schizosaccharomycetes</taxon>
        <taxon>Schizosaccharomycetales</taxon>
        <taxon>Schizosaccharomycetaceae</taxon>
        <taxon>Schizosaccharomyces</taxon>
    </lineage>
</organism>